<feature type="region of interest" description="Disordered" evidence="1">
    <location>
        <begin position="200"/>
        <end position="246"/>
    </location>
</feature>
<evidence type="ECO:0000313" key="5">
    <source>
        <dbReference type="Proteomes" id="UP001302367"/>
    </source>
</evidence>
<dbReference type="AlphaFoldDB" id="A0A2G5HKW7"/>
<dbReference type="EMBL" id="CP134187">
    <property type="protein sequence ID" value="WPB02567.1"/>
    <property type="molecule type" value="Genomic_DNA"/>
</dbReference>
<accession>A0A2G5HKW7</accession>
<reference evidence="3 5" key="2">
    <citation type="submission" date="2023-09" db="EMBL/GenBank/DDBJ databases">
        <title>Complete-Gapless Cercospora beticola genome.</title>
        <authorList>
            <person name="Wyatt N.A."/>
            <person name="Spanner R.E."/>
            <person name="Bolton M.D."/>
        </authorList>
    </citation>
    <scope>NUCLEOTIDE SEQUENCE [LARGE SCALE GENOMIC DNA]</scope>
    <source>
        <strain evidence="3">Cb09-40</strain>
    </source>
</reference>
<dbReference type="Proteomes" id="UP001302367">
    <property type="component" value="Chromosome 4"/>
</dbReference>
<keyword evidence="5" id="KW-1185">Reference proteome</keyword>
<evidence type="ECO:0000313" key="4">
    <source>
        <dbReference type="Proteomes" id="UP000230605"/>
    </source>
</evidence>
<organism evidence="2 4">
    <name type="scientific">Cercospora beticola</name>
    <name type="common">Sugarbeet leaf spot fungus</name>
    <dbReference type="NCBI Taxonomy" id="122368"/>
    <lineage>
        <taxon>Eukaryota</taxon>
        <taxon>Fungi</taxon>
        <taxon>Dikarya</taxon>
        <taxon>Ascomycota</taxon>
        <taxon>Pezizomycotina</taxon>
        <taxon>Dothideomycetes</taxon>
        <taxon>Dothideomycetidae</taxon>
        <taxon>Mycosphaerellales</taxon>
        <taxon>Mycosphaerellaceae</taxon>
        <taxon>Cercospora</taxon>
    </lineage>
</organism>
<sequence>MGTTDHPVLHTFVPTALAFPSSQEKGKFYQIGDPYFKKDRTFTICPLLDSAGNNPSLEISVLTKGSGKTIAVEGSVRLRDCAEVKVITGSLSQGKPTIATSEFWAGKATLPHETAEKGKFYDYVSISLKGVPAMDLKAQVIGEEVSQDSIALMLENPRRIVQQLSSQANDLEMITTWSDGEVYDRLQAFVNACGRIPSRLPSQKIASSPPRGSGPFSRGQAGRGRGGHMSDTSRKRPVAQFGERSTDDHSKVEFSISYSTNGTAKQCFLFDREKLSKSSKHYRSVLFNAEKDTSASKQIAVSNVDPWIFSTFHSYVEKDLVELGVWKHEIPGQTIPSRTDASHWSWSLLVDCYIFAESCSAPGYRQRILELMQTKFYQKHPVIAKFPPTLVLAKVYSKTQQDSPIRRLLVYMRLDMPALATREKTVEFNASCPNHFLAEITMILERRAAAANCGACFVDMKSSGQKTCTSTSHSLQDWKDNAFNDWCLCHEHENDKDKEACQKRREANEWRFADSIICD</sequence>
<name>A0A2G5HKW7_CERBT</name>
<evidence type="ECO:0000313" key="2">
    <source>
        <dbReference type="EMBL" id="PIA93211.1"/>
    </source>
</evidence>
<dbReference type="EMBL" id="LKMD01000105">
    <property type="protein sequence ID" value="PIA93211.1"/>
    <property type="molecule type" value="Genomic_DNA"/>
</dbReference>
<dbReference type="OrthoDB" id="3644623at2759"/>
<reference evidence="2 4" key="1">
    <citation type="submission" date="2015-10" db="EMBL/GenBank/DDBJ databases">
        <title>The cercosporin biosynthetic gene cluster was horizontally transferred to several fungal lineages and shown to be expanded in Cercospora beticola based on microsynteny with recipient genomes.</title>
        <authorList>
            <person name="De Jonge R."/>
            <person name="Ebert M.K."/>
            <person name="Suttle J.C."/>
            <person name="Jurick Ii W.M."/>
            <person name="Secor G.A."/>
            <person name="Thomma B.P."/>
            <person name="Van De Peer Y."/>
            <person name="Bolton M.D."/>
        </authorList>
    </citation>
    <scope>NUCLEOTIDE SEQUENCE [LARGE SCALE GENOMIC DNA]</scope>
    <source>
        <strain evidence="2 4">09-40</strain>
    </source>
</reference>
<dbReference type="Proteomes" id="UP000230605">
    <property type="component" value="Chromosome 4"/>
</dbReference>
<protein>
    <submittedName>
        <fullName evidence="2">Uncharacterized protein</fullName>
    </submittedName>
</protein>
<feature type="compositionally biased region" description="Low complexity" evidence="1">
    <location>
        <begin position="207"/>
        <end position="219"/>
    </location>
</feature>
<evidence type="ECO:0000256" key="1">
    <source>
        <dbReference type="SAM" id="MobiDB-lite"/>
    </source>
</evidence>
<evidence type="ECO:0000313" key="3">
    <source>
        <dbReference type="EMBL" id="WPB02567.1"/>
    </source>
</evidence>
<gene>
    <name evidence="2" type="ORF">CB0940_05247</name>
    <name evidence="3" type="ORF">RHO25_007203</name>
</gene>
<proteinExistence type="predicted"/>